<dbReference type="Gene3D" id="3.30.420.10">
    <property type="entry name" value="Ribonuclease H-like superfamily/Ribonuclease H"/>
    <property type="match status" value="1"/>
</dbReference>
<dbReference type="eggNOG" id="KOG0017">
    <property type="taxonomic scope" value="Eukaryota"/>
</dbReference>
<dbReference type="Pfam" id="PF17921">
    <property type="entry name" value="Integrase_H2C2"/>
    <property type="match status" value="1"/>
</dbReference>
<dbReference type="Gene3D" id="1.10.340.70">
    <property type="match status" value="1"/>
</dbReference>
<dbReference type="Ensembl" id="ENSPFOT00000021089.1">
    <property type="protein sequence ID" value="ENSPFOP00000021061.1"/>
    <property type="gene ID" value="ENSPFOG00000020939.1"/>
</dbReference>
<dbReference type="PANTHER" id="PTHR37984">
    <property type="entry name" value="PROTEIN CBG26694"/>
    <property type="match status" value="1"/>
</dbReference>
<evidence type="ECO:0000259" key="2">
    <source>
        <dbReference type="PROSITE" id="PS50994"/>
    </source>
</evidence>
<reference evidence="4" key="1">
    <citation type="submission" date="2013-10" db="EMBL/GenBank/DDBJ databases">
        <authorList>
            <person name="Schartl M."/>
            <person name="Warren W."/>
        </authorList>
    </citation>
    <scope>NUCLEOTIDE SEQUENCE [LARGE SCALE GENOMIC DNA]</scope>
    <source>
        <strain evidence="4">female</strain>
    </source>
</reference>
<dbReference type="SUPFAM" id="SSF53098">
    <property type="entry name" value="Ribonuclease H-like"/>
    <property type="match status" value="1"/>
</dbReference>
<evidence type="ECO:0000256" key="1">
    <source>
        <dbReference type="ARBA" id="ARBA00039658"/>
    </source>
</evidence>
<dbReference type="PROSITE" id="PS50994">
    <property type="entry name" value="INTEGRASE"/>
    <property type="match status" value="1"/>
</dbReference>
<dbReference type="EMBL" id="AYCK01028285">
    <property type="status" value="NOT_ANNOTATED_CDS"/>
    <property type="molecule type" value="Genomic_DNA"/>
</dbReference>
<accession>A0A087YSQ8</accession>
<dbReference type="OMA" id="FHACQLA"/>
<evidence type="ECO:0000313" key="4">
    <source>
        <dbReference type="Proteomes" id="UP000028760"/>
    </source>
</evidence>
<dbReference type="FunFam" id="3.30.420.10:FF:000032">
    <property type="entry name" value="Retrovirus-related Pol polyprotein from transposon 297-like Protein"/>
    <property type="match status" value="1"/>
</dbReference>
<dbReference type="InterPro" id="IPR050951">
    <property type="entry name" value="Retrovirus_Pol_polyprotein"/>
</dbReference>
<name>A0A087YSQ8_POEFO</name>
<dbReference type="FunFam" id="1.10.340.70:FF:000001">
    <property type="entry name" value="Retrovirus-related Pol polyprotein from transposon gypsy-like Protein"/>
    <property type="match status" value="1"/>
</dbReference>
<proteinExistence type="predicted"/>
<organism evidence="3 4">
    <name type="scientific">Poecilia formosa</name>
    <name type="common">Amazon molly</name>
    <name type="synonym">Limia formosa</name>
    <dbReference type="NCBI Taxonomy" id="48698"/>
    <lineage>
        <taxon>Eukaryota</taxon>
        <taxon>Metazoa</taxon>
        <taxon>Chordata</taxon>
        <taxon>Craniata</taxon>
        <taxon>Vertebrata</taxon>
        <taxon>Euteleostomi</taxon>
        <taxon>Actinopterygii</taxon>
        <taxon>Neopterygii</taxon>
        <taxon>Teleostei</taxon>
        <taxon>Neoteleostei</taxon>
        <taxon>Acanthomorphata</taxon>
        <taxon>Ovalentaria</taxon>
        <taxon>Atherinomorphae</taxon>
        <taxon>Cyprinodontiformes</taxon>
        <taxon>Poeciliidae</taxon>
        <taxon>Poeciliinae</taxon>
        <taxon>Poecilia</taxon>
    </lineage>
</organism>
<dbReference type="GO" id="GO:0015074">
    <property type="term" value="P:DNA integration"/>
    <property type="evidence" value="ECO:0007669"/>
    <property type="project" value="InterPro"/>
</dbReference>
<reference evidence="3" key="3">
    <citation type="submission" date="2025-09" db="UniProtKB">
        <authorList>
            <consortium name="Ensembl"/>
        </authorList>
    </citation>
    <scope>IDENTIFICATION</scope>
</reference>
<protein>
    <recommendedName>
        <fullName evidence="1">Gypsy retrotransposon integrase-like protein 1</fullName>
    </recommendedName>
</protein>
<sequence length="357" mass="40521">MRSWSPDSGDLHRINQVVVPQDYRLQILSLAHDANLAGHCGVKKTYHRVLRNFFWPGLKSDVVNYCRSCHTCQLVGKPNKPISPAPLHPIPVLGEPFERVLLDCVGPLPKTKSGYQYILTIMCAATRFLEAIPLRTLKTKNIVKALTKFFSTFGLPKVFQTDQGTNFMSKVFAQVMNELKMKHQTSTPYHPESQGALERFHQTLKTMLRKYCLESGKSWDEGLPLLLFAVRETIQESLGFSPAALVFGHTVRDPLKLVKEKWLSKSHQTEHNVLDYVSSFRERLFHACQLAQENLAKAQSKMKARYDKKSVSRNFIPGQKVLVLLPIGGSSLHAQFSGPYEVDRKINETNYVIKTPD</sequence>
<keyword evidence="4" id="KW-1185">Reference proteome</keyword>
<dbReference type="InterPro" id="IPR012337">
    <property type="entry name" value="RNaseH-like_sf"/>
</dbReference>
<dbReference type="InterPro" id="IPR036397">
    <property type="entry name" value="RNaseH_sf"/>
</dbReference>
<dbReference type="PANTHER" id="PTHR37984:SF15">
    <property type="entry name" value="INTEGRASE CATALYTIC DOMAIN-CONTAINING PROTEIN"/>
    <property type="match status" value="1"/>
</dbReference>
<feature type="domain" description="Integrase catalytic" evidence="2">
    <location>
        <begin position="92"/>
        <end position="250"/>
    </location>
</feature>
<dbReference type="GO" id="GO:0003676">
    <property type="term" value="F:nucleic acid binding"/>
    <property type="evidence" value="ECO:0007669"/>
    <property type="project" value="InterPro"/>
</dbReference>
<dbReference type="GeneTree" id="ENSGT01050000244855"/>
<dbReference type="Pfam" id="PF00665">
    <property type="entry name" value="rve"/>
    <property type="match status" value="1"/>
</dbReference>
<dbReference type="InterPro" id="IPR001584">
    <property type="entry name" value="Integrase_cat-core"/>
</dbReference>
<dbReference type="STRING" id="48698.ENSPFOP00000021061"/>
<reference evidence="3" key="2">
    <citation type="submission" date="2025-08" db="UniProtKB">
        <authorList>
            <consortium name="Ensembl"/>
        </authorList>
    </citation>
    <scope>IDENTIFICATION</scope>
</reference>
<evidence type="ECO:0000313" key="3">
    <source>
        <dbReference type="Ensembl" id="ENSPFOP00000021061.1"/>
    </source>
</evidence>
<dbReference type="AlphaFoldDB" id="A0A087YSQ8"/>
<dbReference type="Proteomes" id="UP000028760">
    <property type="component" value="Unassembled WGS sequence"/>
</dbReference>
<dbReference type="InterPro" id="IPR041588">
    <property type="entry name" value="Integrase_H2C2"/>
</dbReference>